<proteinExistence type="predicted"/>
<protein>
    <submittedName>
        <fullName evidence="2">Uncharacterized protein</fullName>
    </submittedName>
</protein>
<keyword evidence="3" id="KW-1185">Reference proteome</keyword>
<name>A0A5M9K345_MONFR</name>
<evidence type="ECO:0000256" key="1">
    <source>
        <dbReference type="SAM" id="MobiDB-lite"/>
    </source>
</evidence>
<evidence type="ECO:0000313" key="2">
    <source>
        <dbReference type="EMBL" id="KAA8576214.1"/>
    </source>
</evidence>
<dbReference type="EMBL" id="VICG01000001">
    <property type="protein sequence ID" value="KAA8576214.1"/>
    <property type="molecule type" value="Genomic_DNA"/>
</dbReference>
<reference evidence="2 3" key="1">
    <citation type="submission" date="2019-06" db="EMBL/GenBank/DDBJ databases">
        <title>Genome Sequence of the Brown Rot Fungal Pathogen Monilinia fructicola.</title>
        <authorList>
            <person name="De Miccolis Angelini R.M."/>
            <person name="Landi L."/>
            <person name="Abate D."/>
            <person name="Pollastro S."/>
            <person name="Romanazzi G."/>
            <person name="Faretra F."/>
        </authorList>
    </citation>
    <scope>NUCLEOTIDE SEQUENCE [LARGE SCALE GENOMIC DNA]</scope>
    <source>
        <strain evidence="2 3">Mfrc123</strain>
    </source>
</reference>
<accession>A0A5M9K345</accession>
<organism evidence="2 3">
    <name type="scientific">Monilinia fructicola</name>
    <name type="common">Brown rot fungus</name>
    <name type="synonym">Ciboria fructicola</name>
    <dbReference type="NCBI Taxonomy" id="38448"/>
    <lineage>
        <taxon>Eukaryota</taxon>
        <taxon>Fungi</taxon>
        <taxon>Dikarya</taxon>
        <taxon>Ascomycota</taxon>
        <taxon>Pezizomycotina</taxon>
        <taxon>Leotiomycetes</taxon>
        <taxon>Helotiales</taxon>
        <taxon>Sclerotiniaceae</taxon>
        <taxon>Monilinia</taxon>
    </lineage>
</organism>
<dbReference type="AlphaFoldDB" id="A0A5M9K345"/>
<sequence>MSFGAQALRTVRAGNGSPVTNGEGGFNWSEQLRSRAESTVSQSQRPSLSTSPPNNSRFHTTMHMSGPRASVMFHPLPLPSLPLPHRDLLGSSRMLSKNASSRRFLYGLIGVGVRRRVSFVFLEQEHEIDHEQIIQILAYISQSFGEQRKPFSSIKQNNCVISWVQNIGSAKLGRTKYTE</sequence>
<dbReference type="VEuPathDB" id="FungiDB:MFRU_009g01410"/>
<feature type="region of interest" description="Disordered" evidence="1">
    <location>
        <begin position="1"/>
        <end position="62"/>
    </location>
</feature>
<feature type="compositionally biased region" description="Polar residues" evidence="1">
    <location>
        <begin position="37"/>
        <end position="62"/>
    </location>
</feature>
<dbReference type="Proteomes" id="UP000322873">
    <property type="component" value="Unassembled WGS sequence"/>
</dbReference>
<gene>
    <name evidence="2" type="ORF">EYC84_006367</name>
</gene>
<evidence type="ECO:0000313" key="3">
    <source>
        <dbReference type="Proteomes" id="UP000322873"/>
    </source>
</evidence>
<comment type="caution">
    <text evidence="2">The sequence shown here is derived from an EMBL/GenBank/DDBJ whole genome shotgun (WGS) entry which is preliminary data.</text>
</comment>